<keyword evidence="3" id="KW-1185">Reference proteome</keyword>
<organism evidence="2 3">
    <name type="scientific">Cryptosporangium japonicum</name>
    <dbReference type="NCBI Taxonomy" id="80872"/>
    <lineage>
        <taxon>Bacteria</taxon>
        <taxon>Bacillati</taxon>
        <taxon>Actinomycetota</taxon>
        <taxon>Actinomycetes</taxon>
        <taxon>Cryptosporangiales</taxon>
        <taxon>Cryptosporangiaceae</taxon>
        <taxon>Cryptosporangium</taxon>
    </lineage>
</organism>
<dbReference type="CDD" id="cd00302">
    <property type="entry name" value="cytochrome_P450"/>
    <property type="match status" value="1"/>
</dbReference>
<gene>
    <name evidence="2" type="ORF">GCM10009539_57730</name>
</gene>
<reference evidence="2 3" key="1">
    <citation type="journal article" date="2019" name="Int. J. Syst. Evol. Microbiol.">
        <title>The Global Catalogue of Microorganisms (GCM) 10K type strain sequencing project: providing services to taxonomists for standard genome sequencing and annotation.</title>
        <authorList>
            <consortium name="The Broad Institute Genomics Platform"/>
            <consortium name="The Broad Institute Genome Sequencing Center for Infectious Disease"/>
            <person name="Wu L."/>
            <person name="Ma J."/>
        </authorList>
    </citation>
    <scope>NUCLEOTIDE SEQUENCE [LARGE SCALE GENOMIC DNA]</scope>
    <source>
        <strain evidence="2 3">JCM 10425</strain>
    </source>
</reference>
<accession>A0ABN0UXB5</accession>
<dbReference type="SUPFAM" id="SSF48264">
    <property type="entry name" value="Cytochrome P450"/>
    <property type="match status" value="1"/>
</dbReference>
<dbReference type="Gene3D" id="1.10.630.10">
    <property type="entry name" value="Cytochrome P450"/>
    <property type="match status" value="1"/>
</dbReference>
<evidence type="ECO:0000256" key="1">
    <source>
        <dbReference type="ARBA" id="ARBA00010617"/>
    </source>
</evidence>
<sequence>MPEFVRAGYRSQLRRDPFEYLTTLRRHATTGMFRFPWGGWCVSDPELANALLRGPEFNAGRSGFFGDLLPTRAAQVDVGQAARDVVREHLPDFRDALALAVAEFPSTSSWPAAASDLVHRSLADVLLHPGTPAPARRLLHRAVHGGVVFRAPFVWQRMRAELLREKLIAAVADEAGRRERATRPADVLDAVLGACPPDLNDRAVAEVFLVLFRSIVAPVSSTLAWSVLLAGLDHRSDAPWPWPSRWIVREAMRHRPMVWMVGRTIERPTEFAGEAVSPGDVLSVSPFLLHHDPDRWADAEVFRPDRWAESGHRGPYVPFGAGPYTCPGSSVALTLMTEMLTALTDDARLTVAGADPRPVMVEGAVPRPFTVLRSPLR</sequence>
<name>A0ABN0UXB5_9ACTN</name>
<dbReference type="Proteomes" id="UP001500967">
    <property type="component" value="Unassembled WGS sequence"/>
</dbReference>
<protein>
    <submittedName>
        <fullName evidence="2">Cytochrome P450</fullName>
    </submittedName>
</protein>
<comment type="caution">
    <text evidence="2">The sequence shown here is derived from an EMBL/GenBank/DDBJ whole genome shotgun (WGS) entry which is preliminary data.</text>
</comment>
<dbReference type="PANTHER" id="PTHR24305">
    <property type="entry name" value="CYTOCHROME P450"/>
    <property type="match status" value="1"/>
</dbReference>
<dbReference type="InterPro" id="IPR036396">
    <property type="entry name" value="Cyt_P450_sf"/>
</dbReference>
<evidence type="ECO:0000313" key="3">
    <source>
        <dbReference type="Proteomes" id="UP001500967"/>
    </source>
</evidence>
<dbReference type="EMBL" id="BAAAGX010000023">
    <property type="protein sequence ID" value="GAA0263976.1"/>
    <property type="molecule type" value="Genomic_DNA"/>
</dbReference>
<proteinExistence type="inferred from homology"/>
<dbReference type="PANTHER" id="PTHR24305:SF166">
    <property type="entry name" value="CYTOCHROME P450 12A4, MITOCHONDRIAL-RELATED"/>
    <property type="match status" value="1"/>
</dbReference>
<dbReference type="Pfam" id="PF00067">
    <property type="entry name" value="p450"/>
    <property type="match status" value="1"/>
</dbReference>
<dbReference type="InterPro" id="IPR050121">
    <property type="entry name" value="Cytochrome_P450_monoxygenase"/>
</dbReference>
<evidence type="ECO:0000313" key="2">
    <source>
        <dbReference type="EMBL" id="GAA0263976.1"/>
    </source>
</evidence>
<dbReference type="InterPro" id="IPR001128">
    <property type="entry name" value="Cyt_P450"/>
</dbReference>
<comment type="similarity">
    <text evidence="1">Belongs to the cytochrome P450 family.</text>
</comment>